<dbReference type="PANTHER" id="PTHR13538:SF4">
    <property type="entry name" value="N-ALPHA-ACETYLTRANSFERASE 80"/>
    <property type="match status" value="1"/>
</dbReference>
<dbReference type="PANTHER" id="PTHR13538">
    <property type="entry name" value="N-ACETYLTRANSFERASE 6"/>
    <property type="match status" value="1"/>
</dbReference>
<dbReference type="GO" id="GO:1905502">
    <property type="term" value="F:acetyl-CoA binding"/>
    <property type="evidence" value="ECO:0007669"/>
    <property type="project" value="TreeGrafter"/>
</dbReference>
<reference evidence="2 3" key="1">
    <citation type="journal article" date="2014" name="Gene">
        <title>A comparative genomic analysis of the alkalitolerant soil bacterium Bacillus lehensis G1.</title>
        <authorList>
            <person name="Noor Y.M."/>
            <person name="Samsulrizal N.H."/>
            <person name="Jema'on N.A."/>
            <person name="Low K.O."/>
            <person name="Ramli A.N."/>
            <person name="Alias N.I."/>
            <person name="Damis S.I."/>
            <person name="Fuzi S.F."/>
            <person name="Isa M.N."/>
            <person name="Murad A.M."/>
            <person name="Raih M.F."/>
            <person name="Bakar F.D."/>
            <person name="Najimudin N."/>
            <person name="Mahadi N.M."/>
            <person name="Illias R.M."/>
        </authorList>
    </citation>
    <scope>NUCLEOTIDE SEQUENCE [LARGE SCALE GENOMIC DNA]</scope>
    <source>
        <strain evidence="2 3">G1</strain>
    </source>
</reference>
<dbReference type="SUPFAM" id="SSF55729">
    <property type="entry name" value="Acyl-CoA N-acyltransferases (Nat)"/>
    <property type="match status" value="1"/>
</dbReference>
<dbReference type="KEGG" id="ble:BleG1_1548"/>
<dbReference type="PROSITE" id="PS51186">
    <property type="entry name" value="GNAT"/>
    <property type="match status" value="1"/>
</dbReference>
<dbReference type="InterPro" id="IPR000182">
    <property type="entry name" value="GNAT_dom"/>
</dbReference>
<feature type="domain" description="N-acetyltransferase" evidence="1">
    <location>
        <begin position="5"/>
        <end position="144"/>
    </location>
</feature>
<dbReference type="EMBL" id="CP003923">
    <property type="protein sequence ID" value="AIC94126.1"/>
    <property type="molecule type" value="Genomic_DNA"/>
</dbReference>
<keyword evidence="2" id="KW-0808">Transferase</keyword>
<dbReference type="HOGENOM" id="CLU_056607_6_2_9"/>
<protein>
    <submittedName>
        <fullName evidence="2">Histone acetyltransferase HPA2</fullName>
    </submittedName>
</protein>
<dbReference type="STRING" id="1246626.BleG1_1548"/>
<dbReference type="RefSeq" id="WP_038479078.1">
    <property type="nucleotide sequence ID" value="NZ_CP003923.1"/>
</dbReference>
<dbReference type="PATRIC" id="fig|1246626.3.peg.1534"/>
<proteinExistence type="predicted"/>
<dbReference type="CDD" id="cd04301">
    <property type="entry name" value="NAT_SF"/>
    <property type="match status" value="1"/>
</dbReference>
<dbReference type="AlphaFoldDB" id="A0A060LSA4"/>
<keyword evidence="3" id="KW-1185">Reference proteome</keyword>
<evidence type="ECO:0000313" key="2">
    <source>
        <dbReference type="EMBL" id="AIC94126.1"/>
    </source>
</evidence>
<dbReference type="Proteomes" id="UP000027142">
    <property type="component" value="Chromosome"/>
</dbReference>
<dbReference type="GO" id="GO:0005737">
    <property type="term" value="C:cytoplasm"/>
    <property type="evidence" value="ECO:0007669"/>
    <property type="project" value="TreeGrafter"/>
</dbReference>
<dbReference type="InterPro" id="IPR039840">
    <property type="entry name" value="NAA80"/>
</dbReference>
<dbReference type="GO" id="GO:0008080">
    <property type="term" value="F:N-acetyltransferase activity"/>
    <property type="evidence" value="ECO:0007669"/>
    <property type="project" value="InterPro"/>
</dbReference>
<evidence type="ECO:0000259" key="1">
    <source>
        <dbReference type="PROSITE" id="PS51186"/>
    </source>
</evidence>
<name>A0A060LSA4_9BACI</name>
<gene>
    <name evidence="2" type="ORF">BleG1_1548</name>
</gene>
<evidence type="ECO:0000313" key="3">
    <source>
        <dbReference type="Proteomes" id="UP000027142"/>
    </source>
</evidence>
<organism evidence="2 3">
    <name type="scientific">Shouchella lehensis G1</name>
    <dbReference type="NCBI Taxonomy" id="1246626"/>
    <lineage>
        <taxon>Bacteria</taxon>
        <taxon>Bacillati</taxon>
        <taxon>Bacillota</taxon>
        <taxon>Bacilli</taxon>
        <taxon>Bacillales</taxon>
        <taxon>Bacillaceae</taxon>
        <taxon>Shouchella</taxon>
    </lineage>
</organism>
<sequence length="144" mass="16188">MIEHLDVQIATSDLLQAQCFEIRTDVFIKEQGVAAHLERDEHDQTATHLLLTANQQAIGAARIRIVGKAGKIERVCILEPYRNKGYGATLMKKIEEAGFEEGVDELVLNAQEPALAFYLRLGYVKTSERFFEAGIPHFSMKKGR</sequence>
<accession>A0A060LSA4</accession>
<dbReference type="Gene3D" id="3.40.630.30">
    <property type="match status" value="1"/>
</dbReference>
<dbReference type="eggNOG" id="COG2153">
    <property type="taxonomic scope" value="Bacteria"/>
</dbReference>
<dbReference type="Pfam" id="PF13673">
    <property type="entry name" value="Acetyltransf_10"/>
    <property type="match status" value="1"/>
</dbReference>
<dbReference type="OrthoDB" id="9796171at2"/>
<dbReference type="InterPro" id="IPR016181">
    <property type="entry name" value="Acyl_CoA_acyltransferase"/>
</dbReference>